<evidence type="ECO:0000313" key="5">
    <source>
        <dbReference type="EMBL" id="SMO81930.1"/>
    </source>
</evidence>
<keyword evidence="2" id="KW-0479">Metal-binding</keyword>
<keyword evidence="2" id="KW-0862">Zinc</keyword>
<dbReference type="Gene3D" id="1.10.390.10">
    <property type="entry name" value="Neutral Protease Domain 2"/>
    <property type="match status" value="1"/>
</dbReference>
<feature type="domain" description="Peptidase M1 membrane alanine aminopeptidase" evidence="4">
    <location>
        <begin position="309"/>
        <end position="500"/>
    </location>
</feature>
<comment type="cofactor">
    <cofactor evidence="2">
        <name>Zn(2+)</name>
        <dbReference type="ChEBI" id="CHEBI:29105"/>
    </cofactor>
    <text evidence="2">Binds 1 zinc ion per subunit.</text>
</comment>
<dbReference type="InterPro" id="IPR027268">
    <property type="entry name" value="Peptidase_M4/M1_CTD_sf"/>
</dbReference>
<dbReference type="PANTHER" id="PTHR45726:SF3">
    <property type="entry name" value="LEUKOTRIENE A-4 HYDROLASE"/>
    <property type="match status" value="1"/>
</dbReference>
<keyword evidence="3" id="KW-0732">Signal</keyword>
<dbReference type="AlphaFoldDB" id="A0A521EFI4"/>
<organism evidence="5 6">
    <name type="scientific">Fodinibius sediminis</name>
    <dbReference type="NCBI Taxonomy" id="1214077"/>
    <lineage>
        <taxon>Bacteria</taxon>
        <taxon>Pseudomonadati</taxon>
        <taxon>Balneolota</taxon>
        <taxon>Balneolia</taxon>
        <taxon>Balneolales</taxon>
        <taxon>Balneolaceae</taxon>
        <taxon>Fodinibius</taxon>
    </lineage>
</organism>
<name>A0A521EFI4_9BACT</name>
<feature type="signal peptide" evidence="3">
    <location>
        <begin position="1"/>
        <end position="19"/>
    </location>
</feature>
<proteinExistence type="predicted"/>
<keyword evidence="6" id="KW-1185">Reference proteome</keyword>
<dbReference type="InterPro" id="IPR034015">
    <property type="entry name" value="M1_LTA4H"/>
</dbReference>
<evidence type="ECO:0000256" key="3">
    <source>
        <dbReference type="SAM" id="SignalP"/>
    </source>
</evidence>
<gene>
    <name evidence="5" type="ORF">SAMN06265218_11557</name>
</gene>
<protein>
    <submittedName>
        <fullName evidence="5">Peptidase family M1</fullName>
    </submittedName>
</protein>
<accession>A0A521EFI4</accession>
<feature type="active site" description="Proton acceptor" evidence="1">
    <location>
        <position position="363"/>
    </location>
</feature>
<feature type="binding site" evidence="2">
    <location>
        <position position="385"/>
    </location>
    <ligand>
        <name>Zn(2+)</name>
        <dbReference type="ChEBI" id="CHEBI:29105"/>
        <note>catalytic</note>
    </ligand>
</feature>
<dbReference type="GO" id="GO:0008270">
    <property type="term" value="F:zinc ion binding"/>
    <property type="evidence" value="ECO:0007669"/>
    <property type="project" value="InterPro"/>
</dbReference>
<dbReference type="EMBL" id="FXTH01000015">
    <property type="protein sequence ID" value="SMO81930.1"/>
    <property type="molecule type" value="Genomic_DNA"/>
</dbReference>
<feature type="binding site" evidence="2">
    <location>
        <position position="362"/>
    </location>
    <ligand>
        <name>Zn(2+)</name>
        <dbReference type="ChEBI" id="CHEBI:29105"/>
        <note>catalytic</note>
    </ligand>
</feature>
<dbReference type="InterPro" id="IPR014782">
    <property type="entry name" value="Peptidase_M1_dom"/>
</dbReference>
<evidence type="ECO:0000256" key="1">
    <source>
        <dbReference type="PIRSR" id="PIRSR634015-1"/>
    </source>
</evidence>
<dbReference type="OrthoDB" id="9814383at2"/>
<dbReference type="SUPFAM" id="SSF55486">
    <property type="entry name" value="Metalloproteases ('zincins'), catalytic domain"/>
    <property type="match status" value="1"/>
</dbReference>
<reference evidence="5 6" key="1">
    <citation type="submission" date="2017-05" db="EMBL/GenBank/DDBJ databases">
        <authorList>
            <person name="Varghese N."/>
            <person name="Submissions S."/>
        </authorList>
    </citation>
    <scope>NUCLEOTIDE SEQUENCE [LARGE SCALE GENOMIC DNA]</scope>
    <source>
        <strain evidence="5 6">DSM 21194</strain>
    </source>
</reference>
<feature type="binding site" evidence="2">
    <location>
        <position position="366"/>
    </location>
    <ligand>
        <name>Zn(2+)</name>
        <dbReference type="ChEBI" id="CHEBI:29105"/>
        <note>catalytic</note>
    </ligand>
</feature>
<dbReference type="CDD" id="cd09604">
    <property type="entry name" value="M1_APN_like"/>
    <property type="match status" value="1"/>
</dbReference>
<dbReference type="Proteomes" id="UP000317593">
    <property type="component" value="Unassembled WGS sequence"/>
</dbReference>
<dbReference type="PANTHER" id="PTHR45726">
    <property type="entry name" value="LEUKOTRIENE A-4 HYDROLASE"/>
    <property type="match status" value="1"/>
</dbReference>
<feature type="chain" id="PRO_5021973181" evidence="3">
    <location>
        <begin position="20"/>
        <end position="631"/>
    </location>
</feature>
<evidence type="ECO:0000256" key="2">
    <source>
        <dbReference type="PIRSR" id="PIRSR634015-3"/>
    </source>
</evidence>
<sequence>MKIKATLLGILFLSLFTTASGQQNGYWQQEVDYEMEIDVDAASHQFSGTQKAVYTNHSPDTLNRVFYHLYFNAFQPGSMMDVRSRSIEDPDSRVGSRISELPQDEIGYHHINSLTRNGEALDYMVDGTILEVTLQDPILPGETATFEMTFDSQVPRQIRRSGWDNKEGVEFSMSQWYPKISEYDENGWHPNPYIGREFYGVWGSFDVKISIDSSYVMGATGRLQNADEIGHGYAEEYERPDSDKITWHWKADRVHDFMWGADPDFTHTTAQVPDGPTLHFLYQTDPVAENAERYSQQQLLENWKQLPEYTVKAFQFMNRNFGKYPYDKFTVIQGGDGGMEYPMATLITGNRSLGSLVGVTVHEFIHNWYYGVLGTNESRFPWMDEGFTTYTSSLTMDHLFNEGKSEHPHENSYRSYYRMHRSGRFEALDTHADHFETNAGYGVASYSTGAVFLNQLRYIVGTEAFNRGMNRYFNTWKFKHPDGRDFLRVMEKESNMVLDWYYEYFIETTKTIDYGIQSVLSGSSTTYVTLERIGLTPMPIDLIVEYKDGSQELFYIPLRIMRGTKEKEHNDIPRTTASDWPWVNPTYTLEISQPASSIKRIEIDPSMRLADIDRDNNIIDTAQRMDSTRTP</sequence>
<dbReference type="Pfam" id="PF01433">
    <property type="entry name" value="Peptidase_M1"/>
    <property type="match status" value="1"/>
</dbReference>
<feature type="active site" description="Proton donor" evidence="1">
    <location>
        <position position="446"/>
    </location>
</feature>
<evidence type="ECO:0000313" key="6">
    <source>
        <dbReference type="Proteomes" id="UP000317593"/>
    </source>
</evidence>
<evidence type="ECO:0000259" key="4">
    <source>
        <dbReference type="Pfam" id="PF01433"/>
    </source>
</evidence>
<dbReference type="GO" id="GO:0008237">
    <property type="term" value="F:metallopeptidase activity"/>
    <property type="evidence" value="ECO:0007669"/>
    <property type="project" value="InterPro"/>
</dbReference>
<dbReference type="RefSeq" id="WP_142715469.1">
    <property type="nucleotide sequence ID" value="NZ_FXTH01000015.1"/>
</dbReference>